<gene>
    <name evidence="2" type="ORF">O3H35_08265</name>
    <name evidence="1" type="ORF">O3H54_03145</name>
</gene>
<dbReference type="EMBL" id="JAPVER010000018">
    <property type="protein sequence ID" value="MCZ3364872.1"/>
    <property type="molecule type" value="Genomic_DNA"/>
</dbReference>
<keyword evidence="3" id="KW-1185">Reference proteome</keyword>
<evidence type="ECO:0000313" key="3">
    <source>
        <dbReference type="Proteomes" id="UP001068021"/>
    </source>
</evidence>
<reference evidence="1" key="1">
    <citation type="submission" date="2022-12" db="EMBL/GenBank/DDBJ databases">
        <title>Reclassification of two methanogenic archaea species isolated from the Kolyma lowland permafrost.</title>
        <authorList>
            <person name="Trubitsyn V.E."/>
            <person name="Rivkina E.M."/>
            <person name="Shcherbakova V.A."/>
        </authorList>
    </citation>
    <scope>NUCLEOTIDE SEQUENCE</scope>
    <source>
        <strain evidence="1">M2</strain>
        <strain evidence="2">MK4</strain>
    </source>
</reference>
<proteinExistence type="predicted"/>
<dbReference type="Proteomes" id="UP001068021">
    <property type="component" value="Unassembled WGS sequence"/>
</dbReference>
<dbReference type="AlphaFoldDB" id="A0A9E5DI65"/>
<protein>
    <submittedName>
        <fullName evidence="1">Uncharacterized protein</fullName>
    </submittedName>
</protein>
<name>A0A9E5DI65_9EURY</name>
<dbReference type="RefSeq" id="WP_157197522.1">
    <property type="nucleotide sequence ID" value="NZ_JAPVER010000018.1"/>
</dbReference>
<sequence length="49" mass="5603">MSKNEIEMNIIDIELVRDSIGQIELIGNKYNIPANVLFEKVSNLEKVKV</sequence>
<accession>A0A9E5DI65</accession>
<organism evidence="1 3">
    <name type="scientific">Methanobacterium veterum</name>
    <dbReference type="NCBI Taxonomy" id="408577"/>
    <lineage>
        <taxon>Archaea</taxon>
        <taxon>Methanobacteriati</taxon>
        <taxon>Methanobacteriota</taxon>
        <taxon>Methanomada group</taxon>
        <taxon>Methanobacteria</taxon>
        <taxon>Methanobacteriales</taxon>
        <taxon>Methanobacteriaceae</taxon>
        <taxon>Methanobacterium</taxon>
    </lineage>
</organism>
<comment type="caution">
    <text evidence="1">The sequence shown here is derived from an EMBL/GenBank/DDBJ whole genome shotgun (WGS) entry which is preliminary data.</text>
</comment>
<dbReference type="Proteomes" id="UP001074446">
    <property type="component" value="Unassembled WGS sequence"/>
</dbReference>
<evidence type="ECO:0000313" key="1">
    <source>
        <dbReference type="EMBL" id="MCZ3364872.1"/>
    </source>
</evidence>
<evidence type="ECO:0000313" key="2">
    <source>
        <dbReference type="EMBL" id="MCZ3372627.1"/>
    </source>
</evidence>
<dbReference type="EMBL" id="JAPVES010000030">
    <property type="protein sequence ID" value="MCZ3372627.1"/>
    <property type="molecule type" value="Genomic_DNA"/>
</dbReference>